<dbReference type="Proteomes" id="UP000321079">
    <property type="component" value="Unassembled WGS sequence"/>
</dbReference>
<dbReference type="CDD" id="cd07061">
    <property type="entry name" value="HP_HAP_like"/>
    <property type="match status" value="1"/>
</dbReference>
<gene>
    <name evidence="1" type="primary">appA</name>
    <name evidence="1" type="ORF">GKA01_16470</name>
</gene>
<dbReference type="SUPFAM" id="SSF53254">
    <property type="entry name" value="Phosphoglycerate mutase-like"/>
    <property type="match status" value="1"/>
</dbReference>
<proteinExistence type="predicted"/>
<protein>
    <submittedName>
        <fullName evidence="1">Phosphoanhydride phosphohydrolase</fullName>
    </submittedName>
</protein>
<dbReference type="OrthoDB" id="395886at2"/>
<comment type="caution">
    <text evidence="1">The sequence shown here is derived from an EMBL/GenBank/DDBJ whole genome shotgun (WGS) entry which is preliminary data.</text>
</comment>
<accession>A0A511B7M0</accession>
<keyword evidence="1" id="KW-0378">Hydrolase</keyword>
<keyword evidence="2" id="KW-1185">Reference proteome</keyword>
<sequence length="384" mass="41605">MAWHFFRIFVLFFSLGAVGAPVLAQAQERILAEVVVMRHGIRAPILPGVSSPSLTERRWPEWEDGPGQLTRHGRDVVSIVGQDDGAFWRRSGLVAAGCPSVSVFTVIADTDQRTLDTAKAVAGAAFPSCDVPVTPATTLPQNPFKPVETAETVRLATNAMSQALADFHPNSEMAELMTSFGGVLKNPYWTLAPSTIEVSRGGWPVLHGPLLAAFQITDTFMMEYEQGMQAGWGALTAADVGRLLALNTLYARLTRRSAFLASVESAPVVGLIKETFARSLTGKKHVLLIVGHDDTLNALAGRFGLHWQAAGLPVDMPLPAGALIFDLVQNARGRQAVRFRYSAPTLEDARFPERLRKHGIVSVNLKPGICKETESCDYGVFSSQ</sequence>
<dbReference type="RefSeq" id="WP_146861293.1">
    <property type="nucleotide sequence ID" value="NZ_BARK01000007.1"/>
</dbReference>
<dbReference type="GO" id="GO:0016787">
    <property type="term" value="F:hydrolase activity"/>
    <property type="evidence" value="ECO:0007669"/>
    <property type="project" value="UniProtKB-KW"/>
</dbReference>
<dbReference type="InterPro" id="IPR029033">
    <property type="entry name" value="His_PPase_superfam"/>
</dbReference>
<organism evidence="1 2">
    <name type="scientific">Gluconobacter kanchanaburiensis NBRC 103587</name>
    <dbReference type="NCBI Taxonomy" id="1307948"/>
    <lineage>
        <taxon>Bacteria</taxon>
        <taxon>Pseudomonadati</taxon>
        <taxon>Pseudomonadota</taxon>
        <taxon>Alphaproteobacteria</taxon>
        <taxon>Acetobacterales</taxon>
        <taxon>Acetobacteraceae</taxon>
        <taxon>Gluconobacter</taxon>
    </lineage>
</organism>
<evidence type="ECO:0000313" key="1">
    <source>
        <dbReference type="EMBL" id="GEK96450.1"/>
    </source>
</evidence>
<dbReference type="Gene3D" id="3.40.50.1240">
    <property type="entry name" value="Phosphoglycerate mutase-like"/>
    <property type="match status" value="2"/>
</dbReference>
<name>A0A511B7M0_9PROT</name>
<dbReference type="AlphaFoldDB" id="A0A511B7M0"/>
<dbReference type="EMBL" id="BJVA01000008">
    <property type="protein sequence ID" value="GEK96450.1"/>
    <property type="molecule type" value="Genomic_DNA"/>
</dbReference>
<evidence type="ECO:0000313" key="2">
    <source>
        <dbReference type="Proteomes" id="UP000321079"/>
    </source>
</evidence>
<reference evidence="1 2" key="1">
    <citation type="submission" date="2019-07" db="EMBL/GenBank/DDBJ databases">
        <title>Whole genome shotgun sequence of Gluconobacter kanchanaburiensis NBRC 103587.</title>
        <authorList>
            <person name="Hosoyama A."/>
            <person name="Uohara A."/>
            <person name="Ohji S."/>
            <person name="Ichikawa N."/>
        </authorList>
    </citation>
    <scope>NUCLEOTIDE SEQUENCE [LARGE SCALE GENOMIC DNA]</scope>
    <source>
        <strain evidence="1 2">NBRC 103587</strain>
    </source>
</reference>
<dbReference type="InterPro" id="IPR000560">
    <property type="entry name" value="His_Pase_clade-2"/>
</dbReference>